<dbReference type="KEGG" id="sutt:SUTMEG_04860"/>
<dbReference type="Gene3D" id="3.40.50.2000">
    <property type="entry name" value="Glycogen Phosphorylase B"/>
    <property type="match status" value="2"/>
</dbReference>
<dbReference type="AlphaFoldDB" id="A0A2Z6I817"/>
<dbReference type="Proteomes" id="UP000271003">
    <property type="component" value="Chromosome"/>
</dbReference>
<dbReference type="CDD" id="cd03789">
    <property type="entry name" value="GT9_LPS_heptosyltransferase"/>
    <property type="match status" value="1"/>
</dbReference>
<dbReference type="GO" id="GO:0005829">
    <property type="term" value="C:cytosol"/>
    <property type="evidence" value="ECO:0007669"/>
    <property type="project" value="TreeGrafter"/>
</dbReference>
<dbReference type="EMBL" id="AP018786">
    <property type="protein sequence ID" value="BBF22595.1"/>
    <property type="molecule type" value="Genomic_DNA"/>
</dbReference>
<evidence type="ECO:0000313" key="4">
    <source>
        <dbReference type="Proteomes" id="UP000271003"/>
    </source>
</evidence>
<dbReference type="InterPro" id="IPR051199">
    <property type="entry name" value="LPS_LOS_Heptosyltrfase"/>
</dbReference>
<gene>
    <name evidence="3" type="ORF">SUTMEG_04860</name>
</gene>
<evidence type="ECO:0000313" key="3">
    <source>
        <dbReference type="EMBL" id="BBF22595.1"/>
    </source>
</evidence>
<keyword evidence="4" id="KW-1185">Reference proteome</keyword>
<dbReference type="SUPFAM" id="SSF53756">
    <property type="entry name" value="UDP-Glycosyltransferase/glycogen phosphorylase"/>
    <property type="match status" value="1"/>
</dbReference>
<accession>A0A2Z6I817</accession>
<dbReference type="InterPro" id="IPR002201">
    <property type="entry name" value="Glyco_trans_9"/>
</dbReference>
<reference evidence="3 4" key="1">
    <citation type="journal article" date="2018" name="Int. J. Syst. Evol. Microbiol.">
        <title>Mesosutterella multiformis gen. nov., sp. nov., a member of the family Sutterellaceae and Sutterella megalosphaeroides sp. nov., isolated from human faeces.</title>
        <authorList>
            <person name="Sakamoto M."/>
            <person name="Ikeyama N."/>
            <person name="Kunihiro T."/>
            <person name="Iino T."/>
            <person name="Yuki M."/>
            <person name="Ohkuma M."/>
        </authorList>
    </citation>
    <scope>NUCLEOTIDE SEQUENCE [LARGE SCALE GENOMIC DNA]</scope>
    <source>
        <strain evidence="3 4">6FBBBH3</strain>
    </source>
</reference>
<evidence type="ECO:0000256" key="2">
    <source>
        <dbReference type="ARBA" id="ARBA00022679"/>
    </source>
</evidence>
<evidence type="ECO:0000256" key="1">
    <source>
        <dbReference type="ARBA" id="ARBA00022676"/>
    </source>
</evidence>
<keyword evidence="1" id="KW-0328">Glycosyltransferase</keyword>
<dbReference type="Pfam" id="PF01075">
    <property type="entry name" value="Glyco_transf_9"/>
    <property type="match status" value="1"/>
</dbReference>
<keyword evidence="2 3" id="KW-0808">Transferase</keyword>
<protein>
    <submittedName>
        <fullName evidence="3">Putative lipopolysaccharide heptosyltransferase III</fullName>
    </submittedName>
</protein>
<sequence length="375" mass="41877">MEGLFPTGERPFFLLFLLTLDMTASRPLRVLIVSTRYLGDCLLAASLVNPIRERYPDAEVDVLTFHRNCGILEGVPGIRRVIGVEERPKKWRQFLDMSAMWNTYDWAIITQQSTRTILYGYFAARRQVVYASANDHRGWWKQKLVTHKVNPYPGHWLDQAEALLEPVLGGRYHIDPSCPDAELPEAFRIRDPYVVFQVCSRYEDKEWSTAGWRALIEKLNARGLCAVIVGGGSAAELERIGRVTEGFAEANVCVAAGKLSFGQTARLIRGARAFVGVDTATSHVAGATGVPVVALFGPTNVTVWGPSPKEGRQGGYASDKPRLVQGNVTILRHPDYLGCHACDRHRCPKNVPDTLGRCMQDLAWQDVWAELEKNL</sequence>
<dbReference type="GO" id="GO:0008713">
    <property type="term" value="F:ADP-heptose-lipopolysaccharide heptosyltransferase activity"/>
    <property type="evidence" value="ECO:0007669"/>
    <property type="project" value="TreeGrafter"/>
</dbReference>
<dbReference type="GO" id="GO:0009244">
    <property type="term" value="P:lipopolysaccharide core region biosynthetic process"/>
    <property type="evidence" value="ECO:0007669"/>
    <property type="project" value="TreeGrafter"/>
</dbReference>
<dbReference type="PANTHER" id="PTHR30160:SF1">
    <property type="entry name" value="LIPOPOLYSACCHARIDE 1,2-N-ACETYLGLUCOSAMINETRANSFERASE-RELATED"/>
    <property type="match status" value="1"/>
</dbReference>
<dbReference type="PANTHER" id="PTHR30160">
    <property type="entry name" value="TETRAACYLDISACCHARIDE 4'-KINASE-RELATED"/>
    <property type="match status" value="1"/>
</dbReference>
<name>A0A2Z6I817_9BURK</name>
<proteinExistence type="predicted"/>
<organism evidence="3 4">
    <name type="scientific">Sutterella megalosphaeroides</name>
    <dbReference type="NCBI Taxonomy" id="2494234"/>
    <lineage>
        <taxon>Bacteria</taxon>
        <taxon>Pseudomonadati</taxon>
        <taxon>Pseudomonadota</taxon>
        <taxon>Betaproteobacteria</taxon>
        <taxon>Burkholderiales</taxon>
        <taxon>Sutterellaceae</taxon>
        <taxon>Sutterella</taxon>
    </lineage>
</organism>